<protein>
    <recommendedName>
        <fullName evidence="5">DNA-dependent protein kinase catalytic subunit CC3 domain-containing protein</fullName>
    </recommendedName>
</protein>
<dbReference type="Pfam" id="PF20502">
    <property type="entry name" value="DNAPKcs_CC1-2"/>
    <property type="match status" value="1"/>
</dbReference>
<feature type="region of interest" description="Disordered" evidence="1">
    <location>
        <begin position="449"/>
        <end position="473"/>
    </location>
</feature>
<dbReference type="EMBL" id="KV921948">
    <property type="protein sequence ID" value="ORE05304.1"/>
    <property type="molecule type" value="Genomic_DNA"/>
</dbReference>
<name>A0A1X0QZY5_RHIZD</name>
<dbReference type="Proteomes" id="UP000242414">
    <property type="component" value="Unassembled WGS sequence"/>
</dbReference>
<accession>A0A1X0QZY5</accession>
<feature type="domain" description="DNA-PKcs N-terminal" evidence="2">
    <location>
        <begin position="308"/>
        <end position="785"/>
    </location>
</feature>
<evidence type="ECO:0000259" key="2">
    <source>
        <dbReference type="Pfam" id="PF20500"/>
    </source>
</evidence>
<dbReference type="Pfam" id="PF20500">
    <property type="entry name" value="DNA-PKcs_N"/>
    <property type="match status" value="2"/>
</dbReference>
<gene>
    <name evidence="4" type="ORF">BCV72DRAFT_209582</name>
</gene>
<sequence>MGDTKEIAIEIGNYVCSVLFSSDKGITRFLREFAASKDYDIISAQVVLLGFITTFIKKAKSSLQIYASDIKGCCVQLAATGSARVRTVAIDALIAMLDTRISHLDTSDLNIASIYRRFSDMYTLPPTRLPVSVKAKVIELLGTIARFYPNLLNQNDPQILKRWCLDSLDYILNNTSNDYAFISGAVNCLNTLISSKNHLIEPESRESDRLFNILLKLLYIPPDINRYADTIAALELFTSHTHLFTNLILPNCEKLYKFLQICSTHQNRLVFKYGTFAYEKFLIALTEILCKNLDGDRERSVFLCSPPFFFSMNAEQHEYLRHLPSFLRAYSSFAGQLESVPNELIVSLYHMCDIFILSFVRMSGYHRVQGSAAIVGLLDMLYQRGEGVLRKFLNRFIDKALIYTCMDVEMPDGGTRHAYLDLLYFWETLLAKKSAKRFITNPISLTEDEDSNELVEQSEPDEAAMPLDPEQPQSSSLPFLQVLYDMFFSSFLHMMKSFNLSLKNTEADDAEATNLNSITNTLRPINQKDFLIFQNFIEFWCMLLKKLENERLFDCMYILGTSIIDQSIQHPLVSGFYKMLAEMLAIAKKNHIFDNCRKHYLDNELMDERGEEKQDVYVTYLAFQSYVKEIWYRLQQFTDDLLASCLRLVLIYATAFFSVEELISPLEKALHLGITYNPLAVVAMDTLDELLASKAEYEIDDTFLSRILPCINEYLLIGMVNTSEYEDSNGIDGLKKRPYKVLTAAQRRYEAVKITTRKSELGVATSEYTSLQELQLRMMRFLGRLGGKNKQLLINDKDGMQKNDMLAWDPVKRLKIHLPFQNAKVNIYIGNSALQIRNTRNSTETNYYKLYVRIFPIVLRLAIDPDQVARGMFRLLNSQIIHWFTNNAYYENPETTALLQALLSASCNSDASLRDYGAECIQEFVKWSIKQTSRVTDGAQNIKSLLKRLYNLMSHPSAIQRFGAALVFNRIYRLFREESVLVNEYTLEILGQLFFSLKLSDSDHPSMGTHDQIIEAISHVKRILREKTSIFLESNPIRRPFLGDDKVCDLSSVVAWAFYESGKHQRAYAKACIDFFSEFVLKLPAVETGKQWLLKQMNQDPFFLTNIFETNNLQPPSVFILEEKLITTYLSWISQLNVTVDGYIWLTERDVIDPVELLSQGSSVFLEAISYFIRNAPEDVLQDKIEQNTIEKTKIQSLYCYISARLVYLFDLLIKSPENGTTCFSLINNNASDIFLHERFADVVANILLFPKKLSEDIEASQRNNVTNSSTSRIFHLAKHFILTAHEKSYTALVDSIIQSMARITINSDTSLAISLDDSRGRSSLVAMIGTAEAIEFVQSIGLLDLLCQKANEIEKKHPSTSTGYCTTLFSHYLTYHKVNTEPLWTELLGKMISISFAQPELAVEETSIFLGFSGTGDISDAEKLSNFQKYRQRVYDAIAYNFAKVSTLFIENISHPLVADYLILLFGYYKENRINHRKAVASIADFVSSF</sequence>
<dbReference type="OrthoDB" id="381190at2759"/>
<proteinExistence type="predicted"/>
<feature type="domain" description="DNA-PKcs N-terminal" evidence="2">
    <location>
        <begin position="14"/>
        <end position="299"/>
    </location>
</feature>
<reference evidence="4" key="1">
    <citation type="journal article" date="2016" name="Proc. Natl. Acad. Sci. U.S.A.">
        <title>Lipid metabolic changes in an early divergent fungus govern the establishment of a mutualistic symbiosis with endobacteria.</title>
        <authorList>
            <person name="Lastovetsky O.A."/>
            <person name="Gaspar M.L."/>
            <person name="Mondo S.J."/>
            <person name="LaButti K.M."/>
            <person name="Sandor L."/>
            <person name="Grigoriev I.V."/>
            <person name="Henry S.A."/>
            <person name="Pawlowska T.E."/>
        </authorList>
    </citation>
    <scope>NUCLEOTIDE SEQUENCE [LARGE SCALE GENOMIC DNA]</scope>
    <source>
        <strain evidence="4">ATCC 52814</strain>
    </source>
</reference>
<dbReference type="InterPro" id="IPR016024">
    <property type="entry name" value="ARM-type_fold"/>
</dbReference>
<evidence type="ECO:0000259" key="3">
    <source>
        <dbReference type="Pfam" id="PF20502"/>
    </source>
</evidence>
<dbReference type="InterPro" id="IPR046803">
    <property type="entry name" value="DNAPKcs_CC1-2"/>
</dbReference>
<feature type="compositionally biased region" description="Acidic residues" evidence="1">
    <location>
        <begin position="449"/>
        <end position="462"/>
    </location>
</feature>
<dbReference type="InterPro" id="IPR046804">
    <property type="entry name" value="DNA-PKcs_N"/>
</dbReference>
<evidence type="ECO:0008006" key="5">
    <source>
        <dbReference type="Google" id="ProtNLM"/>
    </source>
</evidence>
<dbReference type="SUPFAM" id="SSF48371">
    <property type="entry name" value="ARM repeat"/>
    <property type="match status" value="2"/>
</dbReference>
<dbReference type="VEuPathDB" id="FungiDB:BCV72DRAFT_209582"/>
<organism evidence="4">
    <name type="scientific">Rhizopus microsporus var. microsporus</name>
    <dbReference type="NCBI Taxonomy" id="86635"/>
    <lineage>
        <taxon>Eukaryota</taxon>
        <taxon>Fungi</taxon>
        <taxon>Fungi incertae sedis</taxon>
        <taxon>Mucoromycota</taxon>
        <taxon>Mucoromycotina</taxon>
        <taxon>Mucoromycetes</taxon>
        <taxon>Mucorales</taxon>
        <taxon>Mucorineae</taxon>
        <taxon>Rhizopodaceae</taxon>
        <taxon>Rhizopus</taxon>
    </lineage>
</organism>
<feature type="domain" description="DNA-dependent protein kinase catalytic subunit CC1/2" evidence="3">
    <location>
        <begin position="847"/>
        <end position="1350"/>
    </location>
</feature>
<evidence type="ECO:0000313" key="4">
    <source>
        <dbReference type="EMBL" id="ORE05304.1"/>
    </source>
</evidence>
<evidence type="ECO:0000256" key="1">
    <source>
        <dbReference type="SAM" id="MobiDB-lite"/>
    </source>
</evidence>